<proteinExistence type="predicted"/>
<dbReference type="CDD" id="cd02181">
    <property type="entry name" value="GH16_fungal_Lam16A_glucanase"/>
    <property type="match status" value="1"/>
</dbReference>
<comment type="caution">
    <text evidence="3">The sequence shown here is derived from an EMBL/GenBank/DDBJ whole genome shotgun (WGS) entry which is preliminary data.</text>
</comment>
<dbReference type="GO" id="GO:0004553">
    <property type="term" value="F:hydrolase activity, hydrolyzing O-glycosyl compounds"/>
    <property type="evidence" value="ECO:0007669"/>
    <property type="project" value="InterPro"/>
</dbReference>
<dbReference type="PANTHER" id="PTHR10963:SF24">
    <property type="entry name" value="GLYCOSIDASE C21B10.07-RELATED"/>
    <property type="match status" value="1"/>
</dbReference>
<keyword evidence="3" id="KW-0378">Hydrolase</keyword>
<dbReference type="GO" id="GO:0009251">
    <property type="term" value="P:glucan catabolic process"/>
    <property type="evidence" value="ECO:0007669"/>
    <property type="project" value="TreeGrafter"/>
</dbReference>
<sequence>MRSATLLTVSAALVTSALAGSYARTEHIAGAGFYNAFEFQAIPDPTNGRVNYVDQATAQRTNLTFASASPDKFVLRADASTVLSDAGALGRNSVRIRSRNTYATHVAVFDVAHMPQACGTWPAIWETDEESWPNGGEIDIVEGVNDQGANAVTLHTSAGCTMPAARTQTGTAGDQLNCDTALGDAGCGVDLSSTRPATYGPAFNAAGGGWYAIERTPAFINVWFWPRSAGDVPADVKAGGGRVDTATWGTPAANFPDTSCDIAKLFTAHNIIINLTFCGDWAGTQDLYAGAGCPATCISYVDANPTAFTNAYFEFNAINIYK</sequence>
<dbReference type="AlphaFoldDB" id="A0AAD6UFK4"/>
<dbReference type="SUPFAM" id="SSF49899">
    <property type="entry name" value="Concanavalin A-like lectins/glucanases"/>
    <property type="match status" value="1"/>
</dbReference>
<dbReference type="Gene3D" id="2.60.120.200">
    <property type="match status" value="1"/>
</dbReference>
<feature type="domain" description="GH16" evidence="2">
    <location>
        <begin position="37"/>
        <end position="290"/>
    </location>
</feature>
<keyword evidence="4" id="KW-1185">Reference proteome</keyword>
<dbReference type="InterPro" id="IPR000757">
    <property type="entry name" value="Beta-glucanase-like"/>
</dbReference>
<reference evidence="3" key="1">
    <citation type="submission" date="2023-03" db="EMBL/GenBank/DDBJ databases">
        <title>Massive genome expansion in bonnet fungi (Mycena s.s.) driven by repeated elements and novel gene families across ecological guilds.</title>
        <authorList>
            <consortium name="Lawrence Berkeley National Laboratory"/>
            <person name="Harder C.B."/>
            <person name="Miyauchi S."/>
            <person name="Viragh M."/>
            <person name="Kuo A."/>
            <person name="Thoen E."/>
            <person name="Andreopoulos B."/>
            <person name="Lu D."/>
            <person name="Skrede I."/>
            <person name="Drula E."/>
            <person name="Henrissat B."/>
            <person name="Morin E."/>
            <person name="Kohler A."/>
            <person name="Barry K."/>
            <person name="LaButti K."/>
            <person name="Morin E."/>
            <person name="Salamov A."/>
            <person name="Lipzen A."/>
            <person name="Mereny Z."/>
            <person name="Hegedus B."/>
            <person name="Baldrian P."/>
            <person name="Stursova M."/>
            <person name="Weitz H."/>
            <person name="Taylor A."/>
            <person name="Grigoriev I.V."/>
            <person name="Nagy L.G."/>
            <person name="Martin F."/>
            <person name="Kauserud H."/>
        </authorList>
    </citation>
    <scope>NUCLEOTIDE SEQUENCE</scope>
    <source>
        <strain evidence="3">CBHHK173m</strain>
    </source>
</reference>
<dbReference type="PROSITE" id="PS51762">
    <property type="entry name" value="GH16_2"/>
    <property type="match status" value="1"/>
</dbReference>
<accession>A0AAD6UFK4</accession>
<evidence type="ECO:0000313" key="4">
    <source>
        <dbReference type="Proteomes" id="UP001222325"/>
    </source>
</evidence>
<dbReference type="InterPro" id="IPR050546">
    <property type="entry name" value="Glycosyl_Hydrlase_16"/>
</dbReference>
<dbReference type="EMBL" id="JARJCN010000010">
    <property type="protein sequence ID" value="KAJ7097213.1"/>
    <property type="molecule type" value="Genomic_DNA"/>
</dbReference>
<evidence type="ECO:0000313" key="3">
    <source>
        <dbReference type="EMBL" id="KAJ7097213.1"/>
    </source>
</evidence>
<keyword evidence="1" id="KW-0732">Signal</keyword>
<dbReference type="PANTHER" id="PTHR10963">
    <property type="entry name" value="GLYCOSYL HYDROLASE-RELATED"/>
    <property type="match status" value="1"/>
</dbReference>
<organism evidence="3 4">
    <name type="scientific">Mycena belliarum</name>
    <dbReference type="NCBI Taxonomy" id="1033014"/>
    <lineage>
        <taxon>Eukaryota</taxon>
        <taxon>Fungi</taxon>
        <taxon>Dikarya</taxon>
        <taxon>Basidiomycota</taxon>
        <taxon>Agaricomycotina</taxon>
        <taxon>Agaricomycetes</taxon>
        <taxon>Agaricomycetidae</taxon>
        <taxon>Agaricales</taxon>
        <taxon>Marasmiineae</taxon>
        <taxon>Mycenaceae</taxon>
        <taxon>Mycena</taxon>
    </lineage>
</organism>
<dbReference type="Pfam" id="PF26113">
    <property type="entry name" value="GH16_XgeA"/>
    <property type="match status" value="1"/>
</dbReference>
<gene>
    <name evidence="3" type="ORF">B0H15DRAFT_825189</name>
</gene>
<name>A0AAD6UFK4_9AGAR</name>
<protein>
    <submittedName>
        <fullName evidence="3">Glycoside hydrolase family 16 protein</fullName>
    </submittedName>
</protein>
<feature type="signal peptide" evidence="1">
    <location>
        <begin position="1"/>
        <end position="19"/>
    </location>
</feature>
<feature type="chain" id="PRO_5042017273" evidence="1">
    <location>
        <begin position="20"/>
        <end position="322"/>
    </location>
</feature>
<evidence type="ECO:0000256" key="1">
    <source>
        <dbReference type="SAM" id="SignalP"/>
    </source>
</evidence>
<dbReference type="InterPro" id="IPR013320">
    <property type="entry name" value="ConA-like_dom_sf"/>
</dbReference>
<dbReference type="Proteomes" id="UP001222325">
    <property type="component" value="Unassembled WGS sequence"/>
</dbReference>
<evidence type="ECO:0000259" key="2">
    <source>
        <dbReference type="PROSITE" id="PS51762"/>
    </source>
</evidence>